<dbReference type="EMBL" id="ML978155">
    <property type="protein sequence ID" value="KAF2036261.1"/>
    <property type="molecule type" value="Genomic_DNA"/>
</dbReference>
<dbReference type="PROSITE" id="PS00463">
    <property type="entry name" value="ZN2_CY6_FUNGAL_1"/>
    <property type="match status" value="1"/>
</dbReference>
<protein>
    <submittedName>
        <fullName evidence="4">C6 transcription factor-like protein</fullName>
    </submittedName>
</protein>
<evidence type="ECO:0000256" key="2">
    <source>
        <dbReference type="ARBA" id="ARBA00023242"/>
    </source>
</evidence>
<dbReference type="InterPro" id="IPR036864">
    <property type="entry name" value="Zn2-C6_fun-type_DNA-bd_sf"/>
</dbReference>
<comment type="caution">
    <text evidence="4">The sequence shown here is derived from an EMBL/GenBank/DDBJ whole genome shotgun (WGS) entry which is preliminary data.</text>
</comment>
<dbReference type="PROSITE" id="PS50048">
    <property type="entry name" value="ZN2_CY6_FUNGAL_2"/>
    <property type="match status" value="1"/>
</dbReference>
<dbReference type="SMART" id="SM00906">
    <property type="entry name" value="Fungal_trans"/>
    <property type="match status" value="1"/>
</dbReference>
<evidence type="ECO:0000259" key="3">
    <source>
        <dbReference type="PROSITE" id="PS50048"/>
    </source>
</evidence>
<dbReference type="GO" id="GO:0000981">
    <property type="term" value="F:DNA-binding transcription factor activity, RNA polymerase II-specific"/>
    <property type="evidence" value="ECO:0007669"/>
    <property type="project" value="InterPro"/>
</dbReference>
<dbReference type="GO" id="GO:0006351">
    <property type="term" value="P:DNA-templated transcription"/>
    <property type="evidence" value="ECO:0007669"/>
    <property type="project" value="InterPro"/>
</dbReference>
<proteinExistence type="predicted"/>
<dbReference type="Proteomes" id="UP000799777">
    <property type="component" value="Unassembled WGS sequence"/>
</dbReference>
<dbReference type="SMART" id="SM00066">
    <property type="entry name" value="GAL4"/>
    <property type="match status" value="1"/>
</dbReference>
<dbReference type="CDD" id="cd12148">
    <property type="entry name" value="fungal_TF_MHR"/>
    <property type="match status" value="1"/>
</dbReference>
<accession>A0A9P4HNM2</accession>
<dbReference type="CDD" id="cd00067">
    <property type="entry name" value="GAL4"/>
    <property type="match status" value="1"/>
</dbReference>
<dbReference type="AlphaFoldDB" id="A0A9P4HNM2"/>
<feature type="domain" description="Zn(2)-C6 fungal-type" evidence="3">
    <location>
        <begin position="39"/>
        <end position="69"/>
    </location>
</feature>
<dbReference type="InterPro" id="IPR053230">
    <property type="entry name" value="Trans_reg_galc"/>
</dbReference>
<dbReference type="Pfam" id="PF04082">
    <property type="entry name" value="Fungal_trans"/>
    <property type="match status" value="1"/>
</dbReference>
<keyword evidence="2" id="KW-0539">Nucleus</keyword>
<dbReference type="SUPFAM" id="SSF57701">
    <property type="entry name" value="Zn2/Cys6 DNA-binding domain"/>
    <property type="match status" value="1"/>
</dbReference>
<dbReference type="InterPro" id="IPR001138">
    <property type="entry name" value="Zn2Cys6_DnaBD"/>
</dbReference>
<dbReference type="GO" id="GO:0008270">
    <property type="term" value="F:zinc ion binding"/>
    <property type="evidence" value="ECO:0007669"/>
    <property type="project" value="InterPro"/>
</dbReference>
<dbReference type="GO" id="GO:0003677">
    <property type="term" value="F:DNA binding"/>
    <property type="evidence" value="ECO:0007669"/>
    <property type="project" value="InterPro"/>
</dbReference>
<organism evidence="4 5">
    <name type="scientific">Setomelanomma holmii</name>
    <dbReference type="NCBI Taxonomy" id="210430"/>
    <lineage>
        <taxon>Eukaryota</taxon>
        <taxon>Fungi</taxon>
        <taxon>Dikarya</taxon>
        <taxon>Ascomycota</taxon>
        <taxon>Pezizomycotina</taxon>
        <taxon>Dothideomycetes</taxon>
        <taxon>Pleosporomycetidae</taxon>
        <taxon>Pleosporales</taxon>
        <taxon>Pleosporineae</taxon>
        <taxon>Phaeosphaeriaceae</taxon>
        <taxon>Setomelanomma</taxon>
    </lineage>
</organism>
<keyword evidence="5" id="KW-1185">Reference proteome</keyword>
<dbReference type="OrthoDB" id="5296287at2759"/>
<dbReference type="Gene3D" id="4.10.240.10">
    <property type="entry name" value="Zn(2)-C6 fungal-type DNA-binding domain"/>
    <property type="match status" value="1"/>
</dbReference>
<dbReference type="PANTHER" id="PTHR47654:SF5">
    <property type="entry name" value="TRANSCRIPTION FACTOR DOMAIN-CONTAINING PROTEIN"/>
    <property type="match status" value="1"/>
</dbReference>
<evidence type="ECO:0000313" key="4">
    <source>
        <dbReference type="EMBL" id="KAF2036261.1"/>
    </source>
</evidence>
<evidence type="ECO:0000256" key="1">
    <source>
        <dbReference type="ARBA" id="ARBA00022723"/>
    </source>
</evidence>
<dbReference type="Pfam" id="PF00172">
    <property type="entry name" value="Zn_clus"/>
    <property type="match status" value="1"/>
</dbReference>
<gene>
    <name evidence="4" type="ORF">EK21DRAFT_52869</name>
</gene>
<keyword evidence="1" id="KW-0479">Metal-binding</keyword>
<dbReference type="InterPro" id="IPR007219">
    <property type="entry name" value="XnlR_reg_dom"/>
</dbReference>
<feature type="non-terminal residue" evidence="4">
    <location>
        <position position="1"/>
    </location>
</feature>
<evidence type="ECO:0000313" key="5">
    <source>
        <dbReference type="Proteomes" id="UP000799777"/>
    </source>
</evidence>
<name>A0A9P4HNM2_9PLEO</name>
<sequence>YPMNMPTTPVGQRKVAIPRLQRPGHGQHTMKDRRRVPRACTACRSHKIKCTGERPQCKHCAATSRECVYIMPRKDRLKIITERCLQMAGLLRALRNSANAEDNARIADVLTAVEEETAEFRQMTTENSNPDTETCGSPVTRDACSLDQDHEANGESLDLLDENLHKDDRARATGFVGKNSEVQWLRSVALAQIERSNDDGAGSLLQRRGSYAPANDQVSTFSYWADSEHVDVDFFVDPYELPPKDTADRLLQCYLLKVQDSFPIFPRRTFEEQFRKYFIALRNGRPMGLSTKWQAILNLVFAIGAKYSHLSKASWRADERDHLIYQARARAFGLSEATITNHSDLQQIQALGLLSFYWLTTGQVSRAWTVIGIALRFAYSLGLHVRNEDPSATASTRETLVRTWWSLYSLERTLSIITGRPSIITDSCCSVPLPLPVPEDRISDTVEASFRMRRGSTTTFSPTGSAFANPSNKGFDAPRTPVGLGTTEANSGSYFKAAIQLSIITQSILTSFYSAGSMIRTQSELQQDTSQLGLRLDLWVNSLPLEFNFQQPPSEMSEPFIRERILLGFQLCSAKMLLTRPCLTGRRQPWREANETSFTSRTSNACVQAAMTIVNFLPNVPRPDTIAEQGPWWCITHHIMQAISILLLALSSPTATSHDPSTLIQSVKKAVGWLRNLQDPVADRAFHVALNLLDGVARRYSVDMSDLWNMGIEDAMGARGHTQLSIPEAFMPVCVPSQVVSMAPPTTAHATIATYAAYDAVMTDPGFPSHYDTTSFNNSYYVART</sequence>
<reference evidence="4" key="1">
    <citation type="journal article" date="2020" name="Stud. Mycol.">
        <title>101 Dothideomycetes genomes: a test case for predicting lifestyles and emergence of pathogens.</title>
        <authorList>
            <person name="Haridas S."/>
            <person name="Albert R."/>
            <person name="Binder M."/>
            <person name="Bloem J."/>
            <person name="Labutti K."/>
            <person name="Salamov A."/>
            <person name="Andreopoulos B."/>
            <person name="Baker S."/>
            <person name="Barry K."/>
            <person name="Bills G."/>
            <person name="Bluhm B."/>
            <person name="Cannon C."/>
            <person name="Castanera R."/>
            <person name="Culley D."/>
            <person name="Daum C."/>
            <person name="Ezra D."/>
            <person name="Gonzalez J."/>
            <person name="Henrissat B."/>
            <person name="Kuo A."/>
            <person name="Liang C."/>
            <person name="Lipzen A."/>
            <person name="Lutzoni F."/>
            <person name="Magnuson J."/>
            <person name="Mondo S."/>
            <person name="Nolan M."/>
            <person name="Ohm R."/>
            <person name="Pangilinan J."/>
            <person name="Park H.-J."/>
            <person name="Ramirez L."/>
            <person name="Alfaro M."/>
            <person name="Sun H."/>
            <person name="Tritt A."/>
            <person name="Yoshinaga Y."/>
            <person name="Zwiers L.-H."/>
            <person name="Turgeon B."/>
            <person name="Goodwin S."/>
            <person name="Spatafora J."/>
            <person name="Crous P."/>
            <person name="Grigoriev I."/>
        </authorList>
    </citation>
    <scope>NUCLEOTIDE SEQUENCE</scope>
    <source>
        <strain evidence="4">CBS 110217</strain>
    </source>
</reference>
<dbReference type="PANTHER" id="PTHR47654">
    <property type="entry name" value="ZN(II)2CYS6 TRANSCRIPTION FACTOR (EUROFUNG)-RELATED"/>
    <property type="match status" value="1"/>
</dbReference>